<comment type="caution">
    <text evidence="3">The sequence shown here is derived from an EMBL/GenBank/DDBJ whole genome shotgun (WGS) entry which is preliminary data.</text>
</comment>
<dbReference type="GO" id="GO:0016491">
    <property type="term" value="F:oxidoreductase activity"/>
    <property type="evidence" value="ECO:0007669"/>
    <property type="project" value="UniProtKB-KW"/>
</dbReference>
<dbReference type="Pfam" id="PF01266">
    <property type="entry name" value="DAO"/>
    <property type="match status" value="1"/>
</dbReference>
<dbReference type="Proteomes" id="UP000761264">
    <property type="component" value="Unassembled WGS sequence"/>
</dbReference>
<evidence type="ECO:0000256" key="1">
    <source>
        <dbReference type="ARBA" id="ARBA00023002"/>
    </source>
</evidence>
<protein>
    <submittedName>
        <fullName evidence="3">FAD-binding oxidoreductase</fullName>
    </submittedName>
</protein>
<feature type="domain" description="FAD dependent oxidoreductase" evidence="2">
    <location>
        <begin position="6"/>
        <end position="348"/>
    </location>
</feature>
<evidence type="ECO:0000313" key="4">
    <source>
        <dbReference type="Proteomes" id="UP000761264"/>
    </source>
</evidence>
<evidence type="ECO:0000259" key="2">
    <source>
        <dbReference type="Pfam" id="PF01266"/>
    </source>
</evidence>
<organism evidence="3 4">
    <name type="scientific">Pelagibius litoralis</name>
    <dbReference type="NCBI Taxonomy" id="374515"/>
    <lineage>
        <taxon>Bacteria</taxon>
        <taxon>Pseudomonadati</taxon>
        <taxon>Pseudomonadota</taxon>
        <taxon>Alphaproteobacteria</taxon>
        <taxon>Rhodospirillales</taxon>
        <taxon>Rhodovibrionaceae</taxon>
        <taxon>Pelagibius</taxon>
    </lineage>
</organism>
<proteinExistence type="predicted"/>
<dbReference type="InterPro" id="IPR006076">
    <property type="entry name" value="FAD-dep_OxRdtase"/>
</dbReference>
<evidence type="ECO:0000313" key="3">
    <source>
        <dbReference type="EMBL" id="NIA71409.1"/>
    </source>
</evidence>
<dbReference type="Gene3D" id="3.50.50.60">
    <property type="entry name" value="FAD/NAD(P)-binding domain"/>
    <property type="match status" value="1"/>
</dbReference>
<reference evidence="3" key="1">
    <citation type="submission" date="2020-03" db="EMBL/GenBank/DDBJ databases">
        <title>Genome of Pelagibius litoralis DSM 21314T.</title>
        <authorList>
            <person name="Wang G."/>
        </authorList>
    </citation>
    <scope>NUCLEOTIDE SEQUENCE</scope>
    <source>
        <strain evidence="3">DSM 21314</strain>
    </source>
</reference>
<dbReference type="PANTHER" id="PTHR13847">
    <property type="entry name" value="SARCOSINE DEHYDROGENASE-RELATED"/>
    <property type="match status" value="1"/>
</dbReference>
<accession>A0A967F1K5</accession>
<dbReference type="GO" id="GO:0005737">
    <property type="term" value="C:cytoplasm"/>
    <property type="evidence" value="ECO:0007669"/>
    <property type="project" value="TreeGrafter"/>
</dbReference>
<sequence>MQSAEVIIVGAGMVGSAVAYGLARAGRRVLVLDGGDGDFRAARANFGLVWVQGKGADMPAYQVLTRDSSDLWPQFAGELAEVAGVPVDYERKGGLAFCLGDRDFEARGLALHRLHNQLSAAEQDCEMLDRVALEKRLPRVEFGNNVSGASYCWRDGQVNPLRLLQAMHAGIERLGGRVLAACEVSQIERGEQGFRVATANQVFGADKVVIAAGVATKGLALQVGLDVPLRPQRGQVLVTERMAPFLPLPASGLRQTAEGTVMIGATKEEVGLDAGTTMSSAAYLADKALQVVPRLAGARLVRQWSGLRVMTPDSFPVYAQSQSHPGAFALLCHSGVTLAACHAERLAEAIDRGVLPANLEPFHHQRFSRDVRQAI</sequence>
<dbReference type="InterPro" id="IPR036188">
    <property type="entry name" value="FAD/NAD-bd_sf"/>
</dbReference>
<dbReference type="AlphaFoldDB" id="A0A967F1K5"/>
<dbReference type="SUPFAM" id="SSF51905">
    <property type="entry name" value="FAD/NAD(P)-binding domain"/>
    <property type="match status" value="1"/>
</dbReference>
<dbReference type="EMBL" id="JAAQPH010000022">
    <property type="protein sequence ID" value="NIA71409.1"/>
    <property type="molecule type" value="Genomic_DNA"/>
</dbReference>
<keyword evidence="1" id="KW-0560">Oxidoreductase</keyword>
<name>A0A967F1K5_9PROT</name>
<keyword evidence="4" id="KW-1185">Reference proteome</keyword>
<dbReference type="Gene3D" id="3.30.9.10">
    <property type="entry name" value="D-Amino Acid Oxidase, subunit A, domain 2"/>
    <property type="match status" value="1"/>
</dbReference>
<gene>
    <name evidence="3" type="ORF">HBA54_22700</name>
</gene>
<dbReference type="SUPFAM" id="SSF54373">
    <property type="entry name" value="FAD-linked reductases, C-terminal domain"/>
    <property type="match status" value="1"/>
</dbReference>